<organism evidence="2 3">
    <name type="scientific">Litoribacter ruber</name>
    <dbReference type="NCBI Taxonomy" id="702568"/>
    <lineage>
        <taxon>Bacteria</taxon>
        <taxon>Pseudomonadati</taxon>
        <taxon>Bacteroidota</taxon>
        <taxon>Cytophagia</taxon>
        <taxon>Cytophagales</taxon>
        <taxon>Cyclobacteriaceae</taxon>
        <taxon>Litoribacter</taxon>
    </lineage>
</organism>
<keyword evidence="1" id="KW-0732">Signal</keyword>
<feature type="signal peptide" evidence="1">
    <location>
        <begin position="1"/>
        <end position="21"/>
    </location>
</feature>
<keyword evidence="3" id="KW-1185">Reference proteome</keyword>
<dbReference type="AlphaFoldDB" id="A0AAP2CK67"/>
<dbReference type="EMBL" id="JAHCMY010000013">
    <property type="protein sequence ID" value="MBS9525460.1"/>
    <property type="molecule type" value="Genomic_DNA"/>
</dbReference>
<proteinExistence type="predicted"/>
<sequence>MITKRYLIFTLLSFTCFQLLAEQDKYTIYVSSISWHTGLVIPGEVLPDSIWREGHEYGEAEYLEIGWGDADFYPSEGFNLWYAFKAVFWPTRSVLHIKPIARNPENHYYNTNVVKIELNKEQMETLVQFLVRELNLDESGQIIPSTQGLYSDSHFYEGSSRYYFPNNSNVWVARAIRHAGFPLRPLWLQTTGMVLNKVEDFGTLVVEKD</sequence>
<accession>A0AAP2CK67</accession>
<dbReference type="InterPro" id="IPR011727">
    <property type="entry name" value="CHP02117"/>
</dbReference>
<dbReference type="RefSeq" id="WP_213946321.1">
    <property type="nucleotide sequence ID" value="NZ_JAHBGI010000001.1"/>
</dbReference>
<comment type="caution">
    <text evidence="2">The sequence shown here is derived from an EMBL/GenBank/DDBJ whole genome shotgun (WGS) entry which is preliminary data.</text>
</comment>
<reference evidence="2 3" key="1">
    <citation type="submission" date="2021-05" db="EMBL/GenBank/DDBJ databases">
        <authorList>
            <person name="Zhang Z.D."/>
            <person name="Osman G."/>
        </authorList>
    </citation>
    <scope>NUCLEOTIDE SEQUENCE [LARGE SCALE GENOMIC DNA]</scope>
    <source>
        <strain evidence="2 3">KCTC 32217</strain>
    </source>
</reference>
<name>A0AAP2CK67_9BACT</name>
<evidence type="ECO:0000256" key="1">
    <source>
        <dbReference type="SAM" id="SignalP"/>
    </source>
</evidence>
<evidence type="ECO:0000313" key="3">
    <source>
        <dbReference type="Proteomes" id="UP001319104"/>
    </source>
</evidence>
<feature type="chain" id="PRO_5042866286" evidence="1">
    <location>
        <begin position="22"/>
        <end position="209"/>
    </location>
</feature>
<dbReference type="Proteomes" id="UP001319104">
    <property type="component" value="Unassembled WGS sequence"/>
</dbReference>
<gene>
    <name evidence="2" type="ORF">KI659_15695</name>
</gene>
<evidence type="ECO:0000313" key="2">
    <source>
        <dbReference type="EMBL" id="MBS9525460.1"/>
    </source>
</evidence>
<dbReference type="Pfam" id="PF09601">
    <property type="entry name" value="DUF2459"/>
    <property type="match status" value="1"/>
</dbReference>
<protein>
    <submittedName>
        <fullName evidence="2">DUF2459 domain-containing protein</fullName>
    </submittedName>
</protein>